<accession>A0ABU5F5W1</accession>
<organism evidence="1 2">
    <name type="scientific">Gemmata algarum</name>
    <dbReference type="NCBI Taxonomy" id="2975278"/>
    <lineage>
        <taxon>Bacteria</taxon>
        <taxon>Pseudomonadati</taxon>
        <taxon>Planctomycetota</taxon>
        <taxon>Planctomycetia</taxon>
        <taxon>Gemmatales</taxon>
        <taxon>Gemmataceae</taxon>
        <taxon>Gemmata</taxon>
    </lineage>
</organism>
<protein>
    <submittedName>
        <fullName evidence="1">Uncharacterized protein</fullName>
    </submittedName>
</protein>
<dbReference type="Proteomes" id="UP001272242">
    <property type="component" value="Unassembled WGS sequence"/>
</dbReference>
<sequence length="226" mass="24466">MKPRGMTETEWLTDDGDDFLRLARFAGEKVSARKVRLFSVGCCRLIWPLVTRMPYRVAVETAEAFADGAATKKALTAARVAARAAAQAEKTYGKIQVAAACLDAAEANAVNGAFGVSVDVPSAALHRKSGEWDYDAMKLAVLARLRDVVGPLPFRRVAFSRSWRTDTAVALAQQMYESRDFGAMPILADALQDAGCDSADVLDHCRDPEGTHARGCWVVDSVLGKE</sequence>
<proteinExistence type="predicted"/>
<comment type="caution">
    <text evidence="1">The sequence shown here is derived from an EMBL/GenBank/DDBJ whole genome shotgun (WGS) entry which is preliminary data.</text>
</comment>
<evidence type="ECO:0000313" key="1">
    <source>
        <dbReference type="EMBL" id="MDY3562142.1"/>
    </source>
</evidence>
<keyword evidence="2" id="KW-1185">Reference proteome</keyword>
<evidence type="ECO:0000313" key="2">
    <source>
        <dbReference type="Proteomes" id="UP001272242"/>
    </source>
</evidence>
<name>A0ABU5F5W1_9BACT</name>
<dbReference type="RefSeq" id="WP_320688474.1">
    <property type="nucleotide sequence ID" value="NZ_JAXBLV010000208.1"/>
</dbReference>
<reference evidence="2" key="1">
    <citation type="journal article" date="2023" name="Mar. Drugs">
        <title>Gemmata algarum, a Novel Planctomycete Isolated from an Algal Mat, Displays Antimicrobial Activity.</title>
        <authorList>
            <person name="Kumar G."/>
            <person name="Kallscheuer N."/>
            <person name="Kashif M."/>
            <person name="Ahamad S."/>
            <person name="Jagadeeshwari U."/>
            <person name="Pannikurungottu S."/>
            <person name="Haufschild T."/>
            <person name="Kabuu M."/>
            <person name="Sasikala C."/>
            <person name="Jogler C."/>
            <person name="Ramana C."/>
        </authorList>
    </citation>
    <scope>NUCLEOTIDE SEQUENCE [LARGE SCALE GENOMIC DNA]</scope>
    <source>
        <strain evidence="2">JC673</strain>
    </source>
</reference>
<gene>
    <name evidence="1" type="ORF">R5W23_003588</name>
</gene>
<dbReference type="EMBL" id="JAXBLV010000208">
    <property type="protein sequence ID" value="MDY3562142.1"/>
    <property type="molecule type" value="Genomic_DNA"/>
</dbReference>